<evidence type="ECO:0000313" key="1">
    <source>
        <dbReference type="EMBL" id="KAF2625961.1"/>
    </source>
</evidence>
<proteinExistence type="predicted"/>
<comment type="caution">
    <text evidence="1">The sequence shown here is derived from an EMBL/GenBank/DDBJ whole genome shotgun (WGS) entry which is preliminary data.</text>
</comment>
<reference evidence="1" key="1">
    <citation type="journal article" date="2020" name="Stud. Mycol.">
        <title>101 Dothideomycetes genomes: a test case for predicting lifestyles and emergence of pathogens.</title>
        <authorList>
            <person name="Haridas S."/>
            <person name="Albert R."/>
            <person name="Binder M."/>
            <person name="Bloem J."/>
            <person name="Labutti K."/>
            <person name="Salamov A."/>
            <person name="Andreopoulos B."/>
            <person name="Baker S."/>
            <person name="Barry K."/>
            <person name="Bills G."/>
            <person name="Bluhm B."/>
            <person name="Cannon C."/>
            <person name="Castanera R."/>
            <person name="Culley D."/>
            <person name="Daum C."/>
            <person name="Ezra D."/>
            <person name="Gonzalez J."/>
            <person name="Henrissat B."/>
            <person name="Kuo A."/>
            <person name="Liang C."/>
            <person name="Lipzen A."/>
            <person name="Lutzoni F."/>
            <person name="Magnuson J."/>
            <person name="Mondo S."/>
            <person name="Nolan M."/>
            <person name="Ohm R."/>
            <person name="Pangilinan J."/>
            <person name="Park H.-J."/>
            <person name="Ramirez L."/>
            <person name="Alfaro M."/>
            <person name="Sun H."/>
            <person name="Tritt A."/>
            <person name="Yoshinaga Y."/>
            <person name="Zwiers L.-H."/>
            <person name="Turgeon B."/>
            <person name="Goodwin S."/>
            <person name="Spatafora J."/>
            <person name="Crous P."/>
            <person name="Grigoriev I."/>
        </authorList>
    </citation>
    <scope>NUCLEOTIDE SEQUENCE</scope>
    <source>
        <strain evidence="1">CBS 525.71</strain>
    </source>
</reference>
<keyword evidence="2" id="KW-1185">Reference proteome</keyword>
<name>A0ACB6RVL7_9PLEO</name>
<accession>A0ACB6RVL7</accession>
<evidence type="ECO:0000313" key="2">
    <source>
        <dbReference type="Proteomes" id="UP000799754"/>
    </source>
</evidence>
<gene>
    <name evidence="1" type="ORF">BU25DRAFT_492498</name>
</gene>
<protein>
    <submittedName>
        <fullName evidence="1">Uncharacterized protein</fullName>
    </submittedName>
</protein>
<dbReference type="Proteomes" id="UP000799754">
    <property type="component" value="Unassembled WGS sequence"/>
</dbReference>
<organism evidence="1 2">
    <name type="scientific">Macroventuria anomochaeta</name>
    <dbReference type="NCBI Taxonomy" id="301207"/>
    <lineage>
        <taxon>Eukaryota</taxon>
        <taxon>Fungi</taxon>
        <taxon>Dikarya</taxon>
        <taxon>Ascomycota</taxon>
        <taxon>Pezizomycotina</taxon>
        <taxon>Dothideomycetes</taxon>
        <taxon>Pleosporomycetidae</taxon>
        <taxon>Pleosporales</taxon>
        <taxon>Pleosporineae</taxon>
        <taxon>Didymellaceae</taxon>
        <taxon>Macroventuria</taxon>
    </lineage>
</organism>
<sequence length="380" mass="41947">MKPPLIRVEDGDSTEPVLTLRYTSGENDLEVKIIYADINSLLDHPGRARLDQRRKIIPCSDAFLDTFWSAAASLLDYFADFYATDTALMQSIWFHLLDIWQKASPLPLYHIDFDFCYSTPAQLFEKDYKDTIALIHRLISPKSRACPDNHNDSLIHDPSGTVEGLTGSYETGPFISGLAPWQQFLYSGAPGFKPVSPEQNDAREADEGNTRYTPQPAIALIQAHTARARALAVRVAEIEDWDLPATLAAFDANALAIPNTITHPHTYASLLHPGTGMSYQLLQGAPPVRRHEGLSDPSMMIDTPDLVLLDEAVGTCKGREAYVPMTGPVGQAGVGFDVWAVTESEDVLGWENRSQSDGRSGVAEGAREMFDEWYFGDEGV</sequence>
<dbReference type="EMBL" id="MU006723">
    <property type="protein sequence ID" value="KAF2625961.1"/>
    <property type="molecule type" value="Genomic_DNA"/>
</dbReference>